<proteinExistence type="predicted"/>
<keyword evidence="1" id="KW-1133">Transmembrane helix</keyword>
<accession>A0A3N7HSP8</accession>
<protein>
    <recommendedName>
        <fullName evidence="4">MSHA biogenesis protein MshP</fullName>
    </recommendedName>
</protein>
<evidence type="ECO:0000313" key="2">
    <source>
        <dbReference type="EMBL" id="RQP25317.1"/>
    </source>
</evidence>
<dbReference type="EMBL" id="QUSW01000002">
    <property type="protein sequence ID" value="RQP25317.1"/>
    <property type="molecule type" value="Genomic_DNA"/>
</dbReference>
<sequence length="135" mass="13749">MRATRQGGFAIISAVFLIVVLALLGAMIVSMSTTQQVGSARDLAGSKAYFAAKAGIEWGAYQVLQAGTCTASSTLPALSGSASGFTVTVTCSRTGPFDEAGTSVYVHQIISTASTGTFGAADYAERQLQAVVSTP</sequence>
<name>A0A3N7HSP8_9BURK</name>
<comment type="caution">
    <text evidence="2">The sequence shown here is derived from an EMBL/GenBank/DDBJ whole genome shotgun (WGS) entry which is preliminary data.</text>
</comment>
<keyword evidence="3" id="KW-1185">Reference proteome</keyword>
<keyword evidence="1" id="KW-0472">Membrane</keyword>
<dbReference type="Proteomes" id="UP000267464">
    <property type="component" value="Unassembled WGS sequence"/>
</dbReference>
<evidence type="ECO:0000256" key="1">
    <source>
        <dbReference type="SAM" id="Phobius"/>
    </source>
</evidence>
<reference evidence="2 3" key="2">
    <citation type="submission" date="2018-12" db="EMBL/GenBank/DDBJ databases">
        <title>Rhizobacter gummiphilus sp. nov., a rubber-degrading bacterium isolated from the soil of a botanical garden in Japan.</title>
        <authorList>
            <person name="Shunsuke S.S."/>
        </authorList>
    </citation>
    <scope>NUCLEOTIDE SEQUENCE [LARGE SCALE GENOMIC DNA]</scope>
    <source>
        <strain evidence="2 3">S-16</strain>
    </source>
</reference>
<keyword evidence="1" id="KW-0812">Transmembrane</keyword>
<dbReference type="AlphaFoldDB" id="A0A3N7HSP8"/>
<evidence type="ECO:0000313" key="3">
    <source>
        <dbReference type="Proteomes" id="UP000267464"/>
    </source>
</evidence>
<reference evidence="2 3" key="1">
    <citation type="submission" date="2018-08" db="EMBL/GenBank/DDBJ databases">
        <authorList>
            <person name="Khan S.A."/>
            <person name="Jeon C.O."/>
            <person name="Chun B.H."/>
            <person name="Jeong S.E."/>
        </authorList>
    </citation>
    <scope>NUCLEOTIDE SEQUENCE [LARGE SCALE GENOMIC DNA]</scope>
    <source>
        <strain evidence="2 3">S-16</strain>
    </source>
</reference>
<organism evidence="2 3">
    <name type="scientific">Piscinibacter terrae</name>
    <dbReference type="NCBI Taxonomy" id="2496871"/>
    <lineage>
        <taxon>Bacteria</taxon>
        <taxon>Pseudomonadati</taxon>
        <taxon>Pseudomonadota</taxon>
        <taxon>Betaproteobacteria</taxon>
        <taxon>Burkholderiales</taxon>
        <taxon>Sphaerotilaceae</taxon>
        <taxon>Piscinibacter</taxon>
    </lineage>
</organism>
<feature type="transmembrane region" description="Helical" evidence="1">
    <location>
        <begin position="7"/>
        <end position="29"/>
    </location>
</feature>
<evidence type="ECO:0008006" key="4">
    <source>
        <dbReference type="Google" id="ProtNLM"/>
    </source>
</evidence>
<gene>
    <name evidence="2" type="ORF">DZC73_10845</name>
</gene>